<dbReference type="RefSeq" id="XP_025599038.1">
    <property type="nucleotide sequence ID" value="XM_025745180.1"/>
</dbReference>
<name>A0A316ZB42_9BASI</name>
<sequence>MPGLPHAALLAARQAAAPAPSSSFSHPSPAVVLPATLPSAAARAQLAPWLLAAALGVFTLGICSSLAVRFVGEPRSRLERTSIVLLLLLALAQVVLELEAAYMLLFRPATGGDALLGAAHLEHCFALVLAAALLGGSQIWLLRFAQARLAASAPGRWLSARACFGVLGVLAAIGICLGLGLFKDLMLVSLCVGVLLSLGICVADSHTCSKRVSLVEQSLMASGVLPAALSICATSLACLGQFGYASLCMQLASKASLMCVLSSARSLAGGAQCRECCALGRLRVTSTASSFGNRGSLSQLGSLNDPFVKPPVSLSRPGSQNFEPLTLRLGRQRQTRAAAPGAASVTSWGSAPWRDDRRQPPLAPAAYGHPYITGTVQDLCSQHALDTAQPELGMSGLSPQSHMRRRSAASGRSTFQYELDAESDASVYGRSHSISSMASFSDREWARRAALTAGQVYKQASSSSHETLEAESATAPAALEPQEVIASSPLHCRTETGNSARSSSSSSTSEPASPRTPDEAVPSETDMSWCASEDCGSGAAARARAEAPRLCEPSARPAFATRPSGARSGSEGSRTAAVLEPVDASAILAAYTLRAPRRAARGVAARPPLRIVIPGVSSAHGSSPRR</sequence>
<dbReference type="EMBL" id="KZ819290">
    <property type="protein sequence ID" value="PWN98759.1"/>
    <property type="molecule type" value="Genomic_DNA"/>
</dbReference>
<feature type="transmembrane region" description="Helical" evidence="2">
    <location>
        <begin position="224"/>
        <end position="244"/>
    </location>
</feature>
<proteinExistence type="predicted"/>
<feature type="region of interest" description="Disordered" evidence="1">
    <location>
        <begin position="493"/>
        <end position="529"/>
    </location>
</feature>
<evidence type="ECO:0000313" key="3">
    <source>
        <dbReference type="EMBL" id="PWN98759.1"/>
    </source>
</evidence>
<protein>
    <submittedName>
        <fullName evidence="3">Uncharacterized protein</fullName>
    </submittedName>
</protein>
<keyword evidence="2" id="KW-1133">Transmembrane helix</keyword>
<feature type="transmembrane region" description="Helical" evidence="2">
    <location>
        <begin position="83"/>
        <end position="105"/>
    </location>
</feature>
<feature type="transmembrane region" description="Helical" evidence="2">
    <location>
        <begin position="157"/>
        <end position="180"/>
    </location>
</feature>
<reference evidence="3 4" key="1">
    <citation type="journal article" date="2018" name="Mol. Biol. Evol.">
        <title>Broad Genomic Sampling Reveals a Smut Pathogenic Ancestry of the Fungal Clade Ustilaginomycotina.</title>
        <authorList>
            <person name="Kijpornyongpan T."/>
            <person name="Mondo S.J."/>
            <person name="Barry K."/>
            <person name="Sandor L."/>
            <person name="Lee J."/>
            <person name="Lipzen A."/>
            <person name="Pangilinan J."/>
            <person name="LaButti K."/>
            <person name="Hainaut M."/>
            <person name="Henrissat B."/>
            <person name="Grigoriev I.V."/>
            <person name="Spatafora J.W."/>
            <person name="Aime M.C."/>
        </authorList>
    </citation>
    <scope>NUCLEOTIDE SEQUENCE [LARGE SCALE GENOMIC DNA]</scope>
    <source>
        <strain evidence="3 4">MCA 4186</strain>
    </source>
</reference>
<dbReference type="GeneID" id="37272724"/>
<keyword evidence="2" id="KW-0472">Membrane</keyword>
<accession>A0A316ZB42</accession>
<feature type="region of interest" description="Disordered" evidence="1">
    <location>
        <begin position="336"/>
        <end position="365"/>
    </location>
</feature>
<dbReference type="AlphaFoldDB" id="A0A316ZB42"/>
<feature type="region of interest" description="Disordered" evidence="1">
    <location>
        <begin position="556"/>
        <end position="575"/>
    </location>
</feature>
<feature type="compositionally biased region" description="Low complexity" evidence="1">
    <location>
        <begin position="499"/>
        <end position="515"/>
    </location>
</feature>
<feature type="transmembrane region" description="Helical" evidence="2">
    <location>
        <begin position="186"/>
        <end position="203"/>
    </location>
</feature>
<evidence type="ECO:0000256" key="2">
    <source>
        <dbReference type="SAM" id="Phobius"/>
    </source>
</evidence>
<feature type="transmembrane region" description="Helical" evidence="2">
    <location>
        <begin position="46"/>
        <end position="71"/>
    </location>
</feature>
<organism evidence="3 4">
    <name type="scientific">Tilletiopsis washingtonensis</name>
    <dbReference type="NCBI Taxonomy" id="58919"/>
    <lineage>
        <taxon>Eukaryota</taxon>
        <taxon>Fungi</taxon>
        <taxon>Dikarya</taxon>
        <taxon>Basidiomycota</taxon>
        <taxon>Ustilaginomycotina</taxon>
        <taxon>Exobasidiomycetes</taxon>
        <taxon>Entylomatales</taxon>
        <taxon>Entylomatales incertae sedis</taxon>
        <taxon>Tilletiopsis</taxon>
    </lineage>
</organism>
<gene>
    <name evidence="3" type="ORF">FA09DRAFT_359928</name>
</gene>
<keyword evidence="4" id="KW-1185">Reference proteome</keyword>
<feature type="region of interest" description="Disordered" evidence="1">
    <location>
        <begin position="391"/>
        <end position="411"/>
    </location>
</feature>
<feature type="transmembrane region" description="Helical" evidence="2">
    <location>
        <begin position="125"/>
        <end position="145"/>
    </location>
</feature>
<dbReference type="Proteomes" id="UP000245946">
    <property type="component" value="Unassembled WGS sequence"/>
</dbReference>
<evidence type="ECO:0000313" key="4">
    <source>
        <dbReference type="Proteomes" id="UP000245946"/>
    </source>
</evidence>
<keyword evidence="2" id="KW-0812">Transmembrane</keyword>
<evidence type="ECO:0000256" key="1">
    <source>
        <dbReference type="SAM" id="MobiDB-lite"/>
    </source>
</evidence>